<dbReference type="Pfam" id="PF12706">
    <property type="entry name" value="Lactamase_B_2"/>
    <property type="match status" value="1"/>
</dbReference>
<dbReference type="SUPFAM" id="SSF56281">
    <property type="entry name" value="Metallo-hydrolase/oxidoreductase"/>
    <property type="match status" value="1"/>
</dbReference>
<name>A0ABR9TCQ4_9SPHI</name>
<sequence>MKNTKKNKYRKMYIFFIIIAVLLGVGVVFLKHPLFGKAASGERLQRIKQSKNFRDGEFQNLAHTPAMAEGVTYFSVIKELLFANVKEAYPIDSVPHVKTDLTELPADMDGLVWFGHSSYYMQIDGVKFLVDPVFTKNASPLYGTNNAFKGADLTLSGDMPHLDYLIITHDHYDHLDYTTFQQLKDKVSHIICPLGVGAHLEFWGYPSKQITELDWYETVELEHGMSLTSTPGRHFSGRSFKRNQTLWTSYVLKTTNLKIFVGGDSGYGTHFKMIGEKYGPFDLAILENGQYDYKWKYIHMMPEEVLLATIDLSAKRVLPVHSGKFKLANHPWKEPLEKVTSLNDEGPKLHVITPKIGELVDFRNENQVFARWWK</sequence>
<dbReference type="InterPro" id="IPR036866">
    <property type="entry name" value="RibonucZ/Hydroxyglut_hydro"/>
</dbReference>
<reference evidence="3 4" key="1">
    <citation type="submission" date="2018-02" db="EMBL/GenBank/DDBJ databases">
        <title>Sphingobacterium KA21.</title>
        <authorList>
            <person name="Vasarhelyi B.M."/>
            <person name="Deshmukh S."/>
            <person name="Balint B."/>
            <person name="Kukolya J."/>
        </authorList>
    </citation>
    <scope>NUCLEOTIDE SEQUENCE [LARGE SCALE GENOMIC DNA]</scope>
    <source>
        <strain evidence="3 4">Ka21</strain>
    </source>
</reference>
<accession>A0ABR9TCQ4</accession>
<comment type="caution">
    <text evidence="3">The sequence shown here is derived from an EMBL/GenBank/DDBJ whole genome shotgun (WGS) entry which is preliminary data.</text>
</comment>
<keyword evidence="1" id="KW-0472">Membrane</keyword>
<dbReference type="EMBL" id="PSKQ01000026">
    <property type="protein sequence ID" value="MBE8723140.1"/>
    <property type="molecule type" value="Genomic_DNA"/>
</dbReference>
<dbReference type="RefSeq" id="WP_196941290.1">
    <property type="nucleotide sequence ID" value="NZ_MU158693.1"/>
</dbReference>
<keyword evidence="1" id="KW-1133">Transmembrane helix</keyword>
<dbReference type="InterPro" id="IPR001279">
    <property type="entry name" value="Metallo-B-lactamas"/>
</dbReference>
<evidence type="ECO:0000259" key="2">
    <source>
        <dbReference type="Pfam" id="PF12706"/>
    </source>
</evidence>
<evidence type="ECO:0000256" key="1">
    <source>
        <dbReference type="SAM" id="Phobius"/>
    </source>
</evidence>
<gene>
    <name evidence="3" type="ORF">C4F40_20670</name>
</gene>
<dbReference type="PANTHER" id="PTHR15032:SF4">
    <property type="entry name" value="N-ACYL-PHOSPHATIDYLETHANOLAMINE-HYDROLYZING PHOSPHOLIPASE D"/>
    <property type="match status" value="1"/>
</dbReference>
<feature type="transmembrane region" description="Helical" evidence="1">
    <location>
        <begin position="12"/>
        <end position="30"/>
    </location>
</feature>
<organism evidence="3 4">
    <name type="scientific">Sphingobacterium pedocola</name>
    <dbReference type="NCBI Taxonomy" id="2082722"/>
    <lineage>
        <taxon>Bacteria</taxon>
        <taxon>Pseudomonadati</taxon>
        <taxon>Bacteroidota</taxon>
        <taxon>Sphingobacteriia</taxon>
        <taxon>Sphingobacteriales</taxon>
        <taxon>Sphingobacteriaceae</taxon>
        <taxon>Sphingobacterium</taxon>
    </lineage>
</organism>
<keyword evidence="1" id="KW-0812">Transmembrane</keyword>
<dbReference type="InterPro" id="IPR024884">
    <property type="entry name" value="NAPE-PLD"/>
</dbReference>
<evidence type="ECO:0000313" key="4">
    <source>
        <dbReference type="Proteomes" id="UP000618319"/>
    </source>
</evidence>
<dbReference type="PANTHER" id="PTHR15032">
    <property type="entry name" value="N-ACYL-PHOSPHATIDYLETHANOLAMINE-HYDROLYZING PHOSPHOLIPASE D"/>
    <property type="match status" value="1"/>
</dbReference>
<proteinExistence type="predicted"/>
<dbReference type="Proteomes" id="UP000618319">
    <property type="component" value="Unassembled WGS sequence"/>
</dbReference>
<protein>
    <submittedName>
        <fullName evidence="3">MBL fold metallo-hydrolase</fullName>
    </submittedName>
</protein>
<keyword evidence="4" id="KW-1185">Reference proteome</keyword>
<evidence type="ECO:0000313" key="3">
    <source>
        <dbReference type="EMBL" id="MBE8723140.1"/>
    </source>
</evidence>
<feature type="domain" description="Metallo-beta-lactamase" evidence="2">
    <location>
        <begin position="128"/>
        <end position="321"/>
    </location>
</feature>
<dbReference type="Gene3D" id="3.60.15.10">
    <property type="entry name" value="Ribonuclease Z/Hydroxyacylglutathione hydrolase-like"/>
    <property type="match status" value="1"/>
</dbReference>
<dbReference type="PIRSF" id="PIRSF038896">
    <property type="entry name" value="NAPE-PLD"/>
    <property type="match status" value="1"/>
</dbReference>